<dbReference type="Proteomes" id="UP000774804">
    <property type="component" value="Unassembled WGS sequence"/>
</dbReference>
<dbReference type="AlphaFoldDB" id="A0A329RSW3"/>
<gene>
    <name evidence="3" type="ORF">PC110_g15749</name>
    <name evidence="2" type="ORF">PC115_g10609</name>
</gene>
<proteinExistence type="predicted"/>
<dbReference type="VEuPathDB" id="FungiDB:PC110_g15749"/>
<evidence type="ECO:0000313" key="4">
    <source>
        <dbReference type="Proteomes" id="UP000251314"/>
    </source>
</evidence>
<dbReference type="EMBL" id="RCMI01000316">
    <property type="protein sequence ID" value="KAG2917931.1"/>
    <property type="molecule type" value="Genomic_DNA"/>
</dbReference>
<dbReference type="Proteomes" id="UP000251314">
    <property type="component" value="Unassembled WGS sequence"/>
</dbReference>
<protein>
    <submittedName>
        <fullName evidence="3">Uncharacterized protein</fullName>
    </submittedName>
</protein>
<name>A0A329RSW3_9STRA</name>
<organism evidence="3 4">
    <name type="scientific">Phytophthora cactorum</name>
    <dbReference type="NCBI Taxonomy" id="29920"/>
    <lineage>
        <taxon>Eukaryota</taxon>
        <taxon>Sar</taxon>
        <taxon>Stramenopiles</taxon>
        <taxon>Oomycota</taxon>
        <taxon>Peronosporomycetes</taxon>
        <taxon>Peronosporales</taxon>
        <taxon>Peronosporaceae</taxon>
        <taxon>Phytophthora</taxon>
    </lineage>
</organism>
<feature type="compositionally biased region" description="Low complexity" evidence="1">
    <location>
        <begin position="47"/>
        <end position="63"/>
    </location>
</feature>
<evidence type="ECO:0000313" key="3">
    <source>
        <dbReference type="EMBL" id="RAW27857.1"/>
    </source>
</evidence>
<accession>A0A329RSW3</accession>
<sequence>MLPLCSDACVTAWKVKNPPPGVTPSANNPLSAFDVVGWSPDAPHQLASQASSTESEPAEPSCSQASEETLPPRSQVCMSSYGIPVDFHHYRQQAGQRVDRDSHLGDAERFTHICVLFEASAASQPNAAADSWQTGVAGAICHIYAKDLMVAMHSAHPVGNEKMATFLGTFRSVSRTCHPLSQE</sequence>
<evidence type="ECO:0000313" key="2">
    <source>
        <dbReference type="EMBL" id="KAG2917931.1"/>
    </source>
</evidence>
<evidence type="ECO:0000256" key="1">
    <source>
        <dbReference type="SAM" id="MobiDB-lite"/>
    </source>
</evidence>
<dbReference type="OrthoDB" id="103766at2759"/>
<keyword evidence="4" id="KW-1185">Reference proteome</keyword>
<comment type="caution">
    <text evidence="3">The sequence shown here is derived from an EMBL/GenBank/DDBJ whole genome shotgun (WGS) entry which is preliminary data.</text>
</comment>
<feature type="region of interest" description="Disordered" evidence="1">
    <location>
        <begin position="43"/>
        <end position="71"/>
    </location>
</feature>
<reference evidence="3 4" key="1">
    <citation type="submission" date="2018-01" db="EMBL/GenBank/DDBJ databases">
        <title>Draft genome of the strawberry crown rot pathogen Phytophthora cactorum.</title>
        <authorList>
            <person name="Armitage A.D."/>
            <person name="Lysoe E."/>
            <person name="Nellist C.F."/>
            <person name="Harrison R.J."/>
            <person name="Brurberg M.B."/>
        </authorList>
    </citation>
    <scope>NUCLEOTIDE SEQUENCE [LARGE SCALE GENOMIC DNA]</scope>
    <source>
        <strain evidence="3 4">10300</strain>
    </source>
</reference>
<dbReference type="EMBL" id="MJFZ01000532">
    <property type="protein sequence ID" value="RAW27857.1"/>
    <property type="molecule type" value="Genomic_DNA"/>
</dbReference>
<reference evidence="2" key="2">
    <citation type="submission" date="2018-10" db="EMBL/GenBank/DDBJ databases">
        <title>Effector identification in a new, highly contiguous assembly of the strawberry crown rot pathogen Phytophthora cactorum.</title>
        <authorList>
            <person name="Armitage A.D."/>
            <person name="Nellist C.F."/>
            <person name="Bates H."/>
            <person name="Vickerstaff R.J."/>
            <person name="Harrison R.J."/>
        </authorList>
    </citation>
    <scope>NUCLEOTIDE SEQUENCE</scope>
    <source>
        <strain evidence="2">4032</strain>
    </source>
</reference>